<dbReference type="Proteomes" id="UP000293952">
    <property type="component" value="Unassembled WGS sequence"/>
</dbReference>
<sequence>MAGEIGEGIELNNYECFNYELKRNCLNEITQIPTNGASLNVNVNSWAKGVYYIKVNGSSFSKTLKYLKQ</sequence>
<dbReference type="RefSeq" id="WP_130093323.1">
    <property type="nucleotide sequence ID" value="NZ_SETE01000003.1"/>
</dbReference>
<gene>
    <name evidence="2" type="ORF">ERX46_07925</name>
</gene>
<evidence type="ECO:0000256" key="1">
    <source>
        <dbReference type="ARBA" id="ARBA00022729"/>
    </source>
</evidence>
<reference evidence="2 3" key="1">
    <citation type="submission" date="2019-02" db="EMBL/GenBank/DDBJ databases">
        <title>Genome sequence of the sea-ice species Brumimicrobium glaciale.</title>
        <authorList>
            <person name="Bowman J.P."/>
        </authorList>
    </citation>
    <scope>NUCLEOTIDE SEQUENCE [LARGE SCALE GENOMIC DNA]</scope>
    <source>
        <strain evidence="2 3">IC156</strain>
    </source>
</reference>
<accession>A0A4Q4KKP5</accession>
<evidence type="ECO:0000313" key="3">
    <source>
        <dbReference type="Proteomes" id="UP000293952"/>
    </source>
</evidence>
<keyword evidence="3" id="KW-1185">Reference proteome</keyword>
<organism evidence="2 3">
    <name type="scientific">Brumimicrobium glaciale</name>
    <dbReference type="NCBI Taxonomy" id="200475"/>
    <lineage>
        <taxon>Bacteria</taxon>
        <taxon>Pseudomonadati</taxon>
        <taxon>Bacteroidota</taxon>
        <taxon>Flavobacteriia</taxon>
        <taxon>Flavobacteriales</taxon>
        <taxon>Crocinitomicaceae</taxon>
        <taxon>Brumimicrobium</taxon>
    </lineage>
</organism>
<dbReference type="InterPro" id="IPR026444">
    <property type="entry name" value="Secre_tail"/>
</dbReference>
<proteinExistence type="predicted"/>
<keyword evidence="1" id="KW-0732">Signal</keyword>
<dbReference type="EMBL" id="SETE01000003">
    <property type="protein sequence ID" value="RYM33882.1"/>
    <property type="molecule type" value="Genomic_DNA"/>
</dbReference>
<dbReference type="NCBIfam" id="TIGR04183">
    <property type="entry name" value="Por_Secre_tail"/>
    <property type="match status" value="1"/>
</dbReference>
<dbReference type="AlphaFoldDB" id="A0A4Q4KKP5"/>
<name>A0A4Q4KKP5_9FLAO</name>
<dbReference type="OrthoDB" id="1489355at2"/>
<evidence type="ECO:0000313" key="2">
    <source>
        <dbReference type="EMBL" id="RYM33882.1"/>
    </source>
</evidence>
<comment type="caution">
    <text evidence="2">The sequence shown here is derived from an EMBL/GenBank/DDBJ whole genome shotgun (WGS) entry which is preliminary data.</text>
</comment>
<protein>
    <submittedName>
        <fullName evidence="2">T9SS type A sorting domain-containing protein</fullName>
    </submittedName>
</protein>